<feature type="domain" description="Cell envelope-related transcriptional attenuator" evidence="4">
    <location>
        <begin position="123"/>
        <end position="269"/>
    </location>
</feature>
<feature type="transmembrane region" description="Helical" evidence="3">
    <location>
        <begin position="29"/>
        <end position="52"/>
    </location>
</feature>
<dbReference type="RefSeq" id="WP_022608628.1">
    <property type="nucleotide sequence ID" value="NZ_ASSJ01000076.1"/>
</dbReference>
<organism evidence="6 7">
    <name type="scientific">Rubidibacter lacunae KORDI 51-2</name>
    <dbReference type="NCBI Taxonomy" id="582515"/>
    <lineage>
        <taxon>Bacteria</taxon>
        <taxon>Bacillati</taxon>
        <taxon>Cyanobacteriota</taxon>
        <taxon>Cyanophyceae</taxon>
        <taxon>Oscillatoriophycideae</taxon>
        <taxon>Chroococcales</taxon>
        <taxon>Aphanothecaceae</taxon>
        <taxon>Rubidibacter</taxon>
    </lineage>
</organism>
<dbReference type="EMBL" id="ASSJ01000076">
    <property type="protein sequence ID" value="ERN40482.1"/>
    <property type="molecule type" value="Genomic_DNA"/>
</dbReference>
<evidence type="ECO:0000256" key="3">
    <source>
        <dbReference type="SAM" id="Phobius"/>
    </source>
</evidence>
<proteinExistence type="inferred from homology"/>
<feature type="region of interest" description="Disordered" evidence="2">
    <location>
        <begin position="1"/>
        <end position="22"/>
    </location>
</feature>
<dbReference type="Pfam" id="PF13399">
    <property type="entry name" value="LytR_C"/>
    <property type="match status" value="1"/>
</dbReference>
<keyword evidence="3" id="KW-0812">Transmembrane</keyword>
<dbReference type="PATRIC" id="fig|582515.4.peg.3404"/>
<dbReference type="AlphaFoldDB" id="U5DGT6"/>
<dbReference type="STRING" id="582515.KR51_00030280"/>
<comment type="caution">
    <text evidence="6">The sequence shown here is derived from an EMBL/GenBank/DDBJ whole genome shotgun (WGS) entry which is preliminary data.</text>
</comment>
<evidence type="ECO:0000313" key="6">
    <source>
        <dbReference type="EMBL" id="ERN40482.1"/>
    </source>
</evidence>
<evidence type="ECO:0000256" key="1">
    <source>
        <dbReference type="ARBA" id="ARBA00006068"/>
    </source>
</evidence>
<sequence length="474" mass="51937">MQARNVPNVRARRAPATAVPTQPSSGKRWFWMGLGLSVVATLSAAAGALLALGLEVKPFEPKDPQAENIFDNDPISAADLSLPRLTRSVNILIVGTKVLTADVGRSPKESGFHELVNSLDGLADTLLLARFDPETGKLVVLSIPRDTPVTVEGLGRMKIASTNLRGGVALAAEATSELLDGIQIDRYVRVNVQGVENLIDTLGGVSVYVPKDMRYQDDSQHLYINLKEGEQHLDGERALQFLRFRHDRLGDIGRVQRQQTFMRALVEQALNPRTLTRIPQIFRVVQTNVDTNLSVEEILALSSFAAQTKGNDLKLLMLPGDFGARPADSSYWVPSRDCVREFAAIYFDANVARDFDNDTCTERFIDPRIAIQDSTDDPEAVLGLKRTLERAGYTNVYISEDWREPLATTRVVAQSGDESAALKVQALLGVGEVRVESTGVLHSAVTIQLGHDWRSILAANATEDASNAPYRNTP</sequence>
<dbReference type="NCBIfam" id="TIGR00350">
    <property type="entry name" value="lytR_cpsA_psr"/>
    <property type="match status" value="1"/>
</dbReference>
<dbReference type="PANTHER" id="PTHR33392:SF6">
    <property type="entry name" value="POLYISOPRENYL-TEICHOIC ACID--PEPTIDOGLYCAN TEICHOIC ACID TRANSFERASE TAGU"/>
    <property type="match status" value="1"/>
</dbReference>
<keyword evidence="3" id="KW-1133">Transmembrane helix</keyword>
<name>U5DGT6_9CHRO</name>
<evidence type="ECO:0000313" key="7">
    <source>
        <dbReference type="Proteomes" id="UP000016960"/>
    </source>
</evidence>
<dbReference type="PANTHER" id="PTHR33392">
    <property type="entry name" value="POLYISOPRENYL-TEICHOIC ACID--PEPTIDOGLYCAN TEICHOIC ACID TRANSFERASE TAGU"/>
    <property type="match status" value="1"/>
</dbReference>
<reference evidence="6 7" key="1">
    <citation type="submission" date="2013-05" db="EMBL/GenBank/DDBJ databases">
        <title>Draft genome sequence of Rubidibacter lacunae KORDI 51-2.</title>
        <authorList>
            <person name="Choi D.H."/>
            <person name="Noh J.H."/>
            <person name="Kwon K.-K."/>
            <person name="Lee J.-H."/>
            <person name="Ryu J.-Y."/>
        </authorList>
    </citation>
    <scope>NUCLEOTIDE SEQUENCE [LARGE SCALE GENOMIC DNA]</scope>
    <source>
        <strain evidence="6 7">KORDI 51-2</strain>
    </source>
</reference>
<evidence type="ECO:0000259" key="5">
    <source>
        <dbReference type="Pfam" id="PF13399"/>
    </source>
</evidence>
<gene>
    <name evidence="6" type="ORF">KR51_00030280</name>
</gene>
<protein>
    <submittedName>
        <fullName evidence="6">Cell envelope-related function transcriptional attenuator common domain protein</fullName>
    </submittedName>
</protein>
<dbReference type="Proteomes" id="UP000016960">
    <property type="component" value="Unassembled WGS sequence"/>
</dbReference>
<feature type="domain" description="LytR/CpsA/Psr regulator C-terminal" evidence="5">
    <location>
        <begin position="368"/>
        <end position="453"/>
    </location>
</feature>
<dbReference type="Pfam" id="PF03816">
    <property type="entry name" value="LytR_cpsA_psr"/>
    <property type="match status" value="1"/>
</dbReference>
<keyword evidence="7" id="KW-1185">Reference proteome</keyword>
<accession>U5DGT6</accession>
<dbReference type="InterPro" id="IPR027381">
    <property type="entry name" value="LytR/CpsA/Psr_C"/>
</dbReference>
<keyword evidence="3" id="KW-0472">Membrane</keyword>
<evidence type="ECO:0000256" key="2">
    <source>
        <dbReference type="SAM" id="MobiDB-lite"/>
    </source>
</evidence>
<comment type="similarity">
    <text evidence="1">Belongs to the LytR/CpsA/Psr (LCP) family.</text>
</comment>
<dbReference type="eggNOG" id="COG1316">
    <property type="taxonomic scope" value="Bacteria"/>
</dbReference>
<dbReference type="InterPro" id="IPR004474">
    <property type="entry name" value="LytR_CpsA_psr"/>
</dbReference>
<dbReference type="Gene3D" id="3.40.630.190">
    <property type="entry name" value="LCP protein"/>
    <property type="match status" value="1"/>
</dbReference>
<evidence type="ECO:0000259" key="4">
    <source>
        <dbReference type="Pfam" id="PF03816"/>
    </source>
</evidence>
<dbReference type="InParanoid" id="U5DGT6"/>
<dbReference type="InterPro" id="IPR050922">
    <property type="entry name" value="LytR/CpsA/Psr_CW_biosynth"/>
</dbReference>